<reference evidence="2" key="1">
    <citation type="submission" date="2019-12" db="UniProtKB">
        <authorList>
            <consortium name="WormBaseParasite"/>
        </authorList>
    </citation>
    <scope>IDENTIFICATION</scope>
</reference>
<name>A0A5S6Q7L1_TRIMR</name>
<accession>A0A5S6Q7L1</accession>
<dbReference type="WBParaSite" id="TMUE_1000003105.1">
    <property type="protein sequence ID" value="TMUE_1000003105.1"/>
    <property type="gene ID" value="WBGene00292790"/>
</dbReference>
<keyword evidence="1" id="KW-1185">Reference proteome</keyword>
<sequence>MPPEHFCVKSCITCDLCVILLELLNQLRIRGTVEAVVAVFTFRGHCQFDLLGDEVDACISLSAHGFSGLPVVITAYEALAARRAREALLSRVRSQVALQFVASGESLSAEQPVADERSFSGMPTEVGLQMGRFVVHLSAARLSASRQFGQSQLDLFAVEYLKS</sequence>
<organism evidence="1 2">
    <name type="scientific">Trichuris muris</name>
    <name type="common">Mouse whipworm</name>
    <dbReference type="NCBI Taxonomy" id="70415"/>
    <lineage>
        <taxon>Eukaryota</taxon>
        <taxon>Metazoa</taxon>
        <taxon>Ecdysozoa</taxon>
        <taxon>Nematoda</taxon>
        <taxon>Enoplea</taxon>
        <taxon>Dorylaimia</taxon>
        <taxon>Trichinellida</taxon>
        <taxon>Trichuridae</taxon>
        <taxon>Trichuris</taxon>
    </lineage>
</organism>
<evidence type="ECO:0000313" key="2">
    <source>
        <dbReference type="WBParaSite" id="TMUE_1000003105.1"/>
    </source>
</evidence>
<evidence type="ECO:0000313" key="1">
    <source>
        <dbReference type="Proteomes" id="UP000046395"/>
    </source>
</evidence>
<protein>
    <submittedName>
        <fullName evidence="2">Uncharacterized protein</fullName>
    </submittedName>
</protein>
<dbReference type="Proteomes" id="UP000046395">
    <property type="component" value="Unassembled WGS sequence"/>
</dbReference>
<proteinExistence type="predicted"/>
<dbReference type="AlphaFoldDB" id="A0A5S6Q7L1"/>